<evidence type="ECO:0000313" key="3">
    <source>
        <dbReference type="Proteomes" id="UP000184406"/>
    </source>
</evidence>
<dbReference type="SMART" id="SM00089">
    <property type="entry name" value="PKD"/>
    <property type="match status" value="1"/>
</dbReference>
<proteinExistence type="predicted"/>
<dbReference type="RefSeq" id="WP_143153120.1">
    <property type="nucleotide sequence ID" value="NZ_FQUX01000001.1"/>
</dbReference>
<dbReference type="InterPro" id="IPR000601">
    <property type="entry name" value="PKD_dom"/>
</dbReference>
<reference evidence="3" key="1">
    <citation type="submission" date="2016-11" db="EMBL/GenBank/DDBJ databases">
        <authorList>
            <person name="Varghese N."/>
            <person name="Submissions S."/>
        </authorList>
    </citation>
    <scope>NUCLEOTIDE SEQUENCE [LARGE SCALE GENOMIC DNA]</scope>
    <source>
        <strain evidence="3">DSM 17539</strain>
    </source>
</reference>
<dbReference type="SUPFAM" id="SSF101898">
    <property type="entry name" value="NHL repeat"/>
    <property type="match status" value="1"/>
</dbReference>
<dbReference type="OrthoDB" id="1393330at2"/>
<accession>A0A1M4W4I2</accession>
<dbReference type="Pfam" id="PF18911">
    <property type="entry name" value="PKD_4"/>
    <property type="match status" value="1"/>
</dbReference>
<gene>
    <name evidence="2" type="ORF">SAMN03080594_1011205</name>
</gene>
<dbReference type="PROSITE" id="PS50093">
    <property type="entry name" value="PKD"/>
    <property type="match status" value="1"/>
</dbReference>
<dbReference type="InterPro" id="IPR035986">
    <property type="entry name" value="PKD_dom_sf"/>
</dbReference>
<dbReference type="SUPFAM" id="SSF49299">
    <property type="entry name" value="PKD domain"/>
    <property type="match status" value="1"/>
</dbReference>
<dbReference type="EMBL" id="FQUX01000001">
    <property type="protein sequence ID" value="SHE76171.1"/>
    <property type="molecule type" value="Genomic_DNA"/>
</dbReference>
<feature type="domain" description="PKD" evidence="1">
    <location>
        <begin position="57"/>
        <end position="117"/>
    </location>
</feature>
<evidence type="ECO:0000259" key="1">
    <source>
        <dbReference type="PROSITE" id="PS50093"/>
    </source>
</evidence>
<evidence type="ECO:0000313" key="2">
    <source>
        <dbReference type="EMBL" id="SHE76171.1"/>
    </source>
</evidence>
<dbReference type="InterPro" id="IPR022409">
    <property type="entry name" value="PKD/Chitinase_dom"/>
</dbReference>
<dbReference type="Gene3D" id="2.60.40.10">
    <property type="entry name" value="Immunoglobulins"/>
    <property type="match status" value="1"/>
</dbReference>
<organism evidence="2 3">
    <name type="scientific">Arenibacter palladensis</name>
    <dbReference type="NCBI Taxonomy" id="237373"/>
    <lineage>
        <taxon>Bacteria</taxon>
        <taxon>Pseudomonadati</taxon>
        <taxon>Bacteroidota</taxon>
        <taxon>Flavobacteriia</taxon>
        <taxon>Flavobacteriales</taxon>
        <taxon>Flavobacteriaceae</taxon>
        <taxon>Arenibacter</taxon>
    </lineage>
</organism>
<dbReference type="AlphaFoldDB" id="A0A1M4W4I2"/>
<keyword evidence="3" id="KW-1185">Reference proteome</keyword>
<dbReference type="PROSITE" id="PS51257">
    <property type="entry name" value="PROKAR_LIPOPROTEIN"/>
    <property type="match status" value="1"/>
</dbReference>
<sequence length="479" mass="53715">MKHFYAIIFMSIFALSCTKEDDKEGNIPEEEIDLTACFTVSTDTIALGETLQLTNCSENAVIFSYDFGNNEISNQESPSVTYQQGGSYTITLVVYDDQKHSKTFTKTIFVETPVESYYRFPEIPLGYNGIPIEMGIDPVNGNIFYLEKTEDLVNLTMSKFYYKEIGMDLIPTSNFIADQQFNTENAYVNFLGNGNKNIHFSRTLPELYGSQEITLNNNWALTSTLSSATKYLYGYLKEDVNYIFYGTQKDNGTYKAVIEKRNANGDAFDVQFKTVGSNNAVLTDMIKTTNGYIAFGATFNKNNTLPFISNYSPILVFFDTNLAVTKTVVLSNSVLGTHITEANLLNGSYHLIQLSNGNLATYGNGELNVMDSDGNQLKTHYFNVDNKIQAMISLGDTFVISTGDGYLRKFDPTGTEIKKLQYKGTFIPEILEINNRLFFVAGYRTTDTILTIGELAVIKIFYGAVDKDLNLVHLETIFN</sequence>
<dbReference type="Proteomes" id="UP000184406">
    <property type="component" value="Unassembled WGS sequence"/>
</dbReference>
<dbReference type="InterPro" id="IPR013783">
    <property type="entry name" value="Ig-like_fold"/>
</dbReference>
<dbReference type="CDD" id="cd00146">
    <property type="entry name" value="PKD"/>
    <property type="match status" value="1"/>
</dbReference>
<name>A0A1M4W4I2_9FLAO</name>
<protein>
    <submittedName>
        <fullName evidence="2">PKD domain-containing protein</fullName>
    </submittedName>
</protein>